<dbReference type="GO" id="GO:0005543">
    <property type="term" value="F:phospholipid binding"/>
    <property type="evidence" value="ECO:0007669"/>
    <property type="project" value="TreeGrafter"/>
</dbReference>
<accession>A0AAN7VVU7</accession>
<proteinExistence type="predicted"/>
<dbReference type="GO" id="GO:0030414">
    <property type="term" value="F:peptidase inhibitor activity"/>
    <property type="evidence" value="ECO:0007669"/>
    <property type="project" value="TreeGrafter"/>
</dbReference>
<dbReference type="InterPro" id="IPR008914">
    <property type="entry name" value="PEBP"/>
</dbReference>
<dbReference type="InterPro" id="IPR035810">
    <property type="entry name" value="PEBP_euk"/>
</dbReference>
<dbReference type="SUPFAM" id="SSF49777">
    <property type="entry name" value="PEBP-like"/>
    <property type="match status" value="1"/>
</dbReference>
<reference evidence="1" key="1">
    <citation type="submission" date="2023-08" db="EMBL/GenBank/DDBJ databases">
        <title>Black Yeasts Isolated from many extreme environments.</title>
        <authorList>
            <person name="Coleine C."/>
            <person name="Stajich J.E."/>
            <person name="Selbmann L."/>
        </authorList>
    </citation>
    <scope>NUCLEOTIDE SEQUENCE</scope>
    <source>
        <strain evidence="1">CCFEE 5810</strain>
    </source>
</reference>
<sequence length="194" mass="20915">MPENKSANAALAGLEKGGNKLSVAFAGKAFETGQYIPRAGTCCHPDCHSPCPNLFHPGAQSAPTLSLPNANGTYLAVCLDMDAPFLSVPILGPIAHWIQPDYKPDTTSTADTLTCESGSHIIDYIGPAPPPGSGPHRYCFFLYEQPADFDARKHRSVPEGQQVGVRKRMFYSLDAFERQAKLGPIVACNYFTSN</sequence>
<dbReference type="EMBL" id="JAVRQU010000025">
    <property type="protein sequence ID" value="KAK5690367.1"/>
    <property type="molecule type" value="Genomic_DNA"/>
</dbReference>
<evidence type="ECO:0000313" key="1">
    <source>
        <dbReference type="EMBL" id="KAK5690367.1"/>
    </source>
</evidence>
<dbReference type="InterPro" id="IPR036610">
    <property type="entry name" value="PEBP-like_sf"/>
</dbReference>
<evidence type="ECO:0000313" key="2">
    <source>
        <dbReference type="Proteomes" id="UP001310594"/>
    </source>
</evidence>
<dbReference type="PANTHER" id="PTHR11362">
    <property type="entry name" value="PHOSPHATIDYLETHANOLAMINE-BINDING PROTEIN"/>
    <property type="match status" value="1"/>
</dbReference>
<dbReference type="CDD" id="cd00866">
    <property type="entry name" value="PEBP_euk"/>
    <property type="match status" value="1"/>
</dbReference>
<dbReference type="Proteomes" id="UP001310594">
    <property type="component" value="Unassembled WGS sequence"/>
</dbReference>
<dbReference type="Pfam" id="PF01161">
    <property type="entry name" value="PBP"/>
    <property type="match status" value="1"/>
</dbReference>
<name>A0AAN7VVU7_9PEZI</name>
<comment type="caution">
    <text evidence="1">The sequence shown here is derived from an EMBL/GenBank/DDBJ whole genome shotgun (WGS) entry which is preliminary data.</text>
</comment>
<dbReference type="GO" id="GO:0030162">
    <property type="term" value="P:regulation of proteolysis"/>
    <property type="evidence" value="ECO:0007669"/>
    <property type="project" value="TreeGrafter"/>
</dbReference>
<gene>
    <name evidence="1" type="ORF">LTR97_012235</name>
</gene>
<dbReference type="Gene3D" id="3.90.280.10">
    <property type="entry name" value="PEBP-like"/>
    <property type="match status" value="1"/>
</dbReference>
<evidence type="ECO:0008006" key="3">
    <source>
        <dbReference type="Google" id="ProtNLM"/>
    </source>
</evidence>
<dbReference type="AlphaFoldDB" id="A0AAN7VVU7"/>
<protein>
    <recommendedName>
        <fullName evidence="3">Phosphatidylethanolamine-binding protein</fullName>
    </recommendedName>
</protein>
<dbReference type="PANTHER" id="PTHR11362:SF78">
    <property type="entry name" value="PROTEASE INHIBITOR"/>
    <property type="match status" value="1"/>
</dbReference>
<dbReference type="GO" id="GO:0046578">
    <property type="term" value="P:regulation of Ras protein signal transduction"/>
    <property type="evidence" value="ECO:0007669"/>
    <property type="project" value="TreeGrafter"/>
</dbReference>
<organism evidence="1 2">
    <name type="scientific">Elasticomyces elasticus</name>
    <dbReference type="NCBI Taxonomy" id="574655"/>
    <lineage>
        <taxon>Eukaryota</taxon>
        <taxon>Fungi</taxon>
        <taxon>Dikarya</taxon>
        <taxon>Ascomycota</taxon>
        <taxon>Pezizomycotina</taxon>
        <taxon>Dothideomycetes</taxon>
        <taxon>Dothideomycetidae</taxon>
        <taxon>Mycosphaerellales</taxon>
        <taxon>Teratosphaeriaceae</taxon>
        <taxon>Elasticomyces</taxon>
    </lineage>
</organism>